<dbReference type="EMBL" id="MU393535">
    <property type="protein sequence ID" value="KAI4862042.1"/>
    <property type="molecule type" value="Genomic_DNA"/>
</dbReference>
<evidence type="ECO:0000313" key="2">
    <source>
        <dbReference type="Proteomes" id="UP001497700"/>
    </source>
</evidence>
<proteinExistence type="predicted"/>
<name>A0ACB9YRR2_9PEZI</name>
<accession>A0ACB9YRR2</accession>
<dbReference type="Proteomes" id="UP001497700">
    <property type="component" value="Unassembled WGS sequence"/>
</dbReference>
<sequence>MVGVITSGTPDEKVDVKSATDGSGQESVSVNELELESHEVFKKTENGVDFRNVSWPFAAVIFLKTIFATGVLSRLVPSAMYSLGALGGALSVIGWSFMNTYTAMIQGDFKTRHPECHTLADMGYTVGGTWLKELIGVLYLIAYILCSGTGIIGLSVGFNALSDHAACTVWWAFLSMVIITAAASIRTLRNIGWLTWVGFLSIFTAVLIVVIGVTTVDRPAAAPQEGDFDLGYRIIAYPTFAEGMTATATIFVSSAGTSAFIPVISEMRNPRDYRKALYICMGLVLCMYLSFSLVVYRWTGQWVANPSLGSAGGTIKKVSYGVGLIGLAVSGCLYQHVAAKYLFVRILRNTRHLQSNTLIHWGTWLGCSISLGIIAFILAESIAIFNYLLSLVGSICFAPMAITVPGVLWLFDFGHYRAGSLWQRLQYAFHWFLVILGMFITVGGTYSTVLTIRDAYATGLIGSAFSCADNSNSGH</sequence>
<keyword evidence="2" id="KW-1185">Reference proteome</keyword>
<evidence type="ECO:0000313" key="1">
    <source>
        <dbReference type="EMBL" id="KAI4862042.1"/>
    </source>
</evidence>
<protein>
    <submittedName>
        <fullName evidence="1">Amino acid transporter</fullName>
    </submittedName>
</protein>
<comment type="caution">
    <text evidence="1">The sequence shown here is derived from an EMBL/GenBank/DDBJ whole genome shotgun (WGS) entry which is preliminary data.</text>
</comment>
<organism evidence="1 2">
    <name type="scientific">Hypoxylon rubiginosum</name>
    <dbReference type="NCBI Taxonomy" id="110542"/>
    <lineage>
        <taxon>Eukaryota</taxon>
        <taxon>Fungi</taxon>
        <taxon>Dikarya</taxon>
        <taxon>Ascomycota</taxon>
        <taxon>Pezizomycotina</taxon>
        <taxon>Sordariomycetes</taxon>
        <taxon>Xylariomycetidae</taxon>
        <taxon>Xylariales</taxon>
        <taxon>Hypoxylaceae</taxon>
        <taxon>Hypoxylon</taxon>
    </lineage>
</organism>
<reference evidence="1 2" key="1">
    <citation type="journal article" date="2022" name="New Phytol.">
        <title>Ecological generalism drives hyperdiversity of secondary metabolite gene clusters in xylarialean endophytes.</title>
        <authorList>
            <person name="Franco M.E.E."/>
            <person name="Wisecaver J.H."/>
            <person name="Arnold A.E."/>
            <person name="Ju Y.M."/>
            <person name="Slot J.C."/>
            <person name="Ahrendt S."/>
            <person name="Moore L.P."/>
            <person name="Eastman K.E."/>
            <person name="Scott K."/>
            <person name="Konkel Z."/>
            <person name="Mondo S.J."/>
            <person name="Kuo A."/>
            <person name="Hayes R.D."/>
            <person name="Haridas S."/>
            <person name="Andreopoulos B."/>
            <person name="Riley R."/>
            <person name="LaButti K."/>
            <person name="Pangilinan J."/>
            <person name="Lipzen A."/>
            <person name="Amirebrahimi M."/>
            <person name="Yan J."/>
            <person name="Adam C."/>
            <person name="Keymanesh K."/>
            <person name="Ng V."/>
            <person name="Louie K."/>
            <person name="Northen T."/>
            <person name="Drula E."/>
            <person name="Henrissat B."/>
            <person name="Hsieh H.M."/>
            <person name="Youens-Clark K."/>
            <person name="Lutzoni F."/>
            <person name="Miadlikowska J."/>
            <person name="Eastwood D.C."/>
            <person name="Hamelin R.C."/>
            <person name="Grigoriev I.V."/>
            <person name="U'Ren J.M."/>
        </authorList>
    </citation>
    <scope>NUCLEOTIDE SEQUENCE [LARGE SCALE GENOMIC DNA]</scope>
    <source>
        <strain evidence="1 2">CBS 119005</strain>
    </source>
</reference>
<gene>
    <name evidence="1" type="ORF">F4820DRAFT_460484</name>
</gene>